<sequence>MATIRSAICGVTGCLLLLLCGRKAWARQQEEALPPAMENNLENEAAGTETVSEDDAQWQTLNALARHKIRLNTADEATLQSLGLLTALQISSFLRYRALLGDLLSIYELQAVPGFEPDVIRRILPYVTVGDDLAPHYTLRDYVHKGDHSFLLRYARAGEKAKGYLHTDSTLPAYRGSPEKLFMRYRYNFPRYMSWGIVMEKDAGEAFFKGAQKQGFDFYSAHVFIRNYRGIKALALGDYTVNMGQGLLNWQGQAYGKGASVMQTKREGEVLRPYTSPGEFYFFRGAAVTLQQQRWELTAFASFRKQDASTDTLMDEVTAASIISSGYHRTVTEAAKRGQVQQLSVGGNIRYHANRWQVGGNVTSHHVAPVLQKKTAPYNQFDFNGNRLTAASIDYSGSWKNVHLFGEAAVGSNGKPAVVQGLLTSVAPAVDMAVVYRYYDRAYQSLYAKGFGDGYRTVNEQGLYTAVTLKISPRLKADAYADIFHFPWLKYRSNAPSYGKDFFLQGSYVPGKTMTLLLRYNYRQAAENVLLPGNPVKVLTAVTSMHIRSQWTIKVNRQLDLKTRLEYSSYEAAGDMQQGWMIYQDASYRFVHLPVVISGRLSRFQTSSYDSRIYATESSVLYENAVSQLYGEGWQYYLNVKWKVNRRLSCWARCHQSRYPGQTAIGSGNDVVAGKKKTLFQLQLQYLIAGK</sequence>
<proteinExistence type="predicted"/>
<evidence type="ECO:0000313" key="1">
    <source>
        <dbReference type="EMBL" id="SKD06417.1"/>
    </source>
</evidence>
<dbReference type="Proteomes" id="UP000190166">
    <property type="component" value="Unassembled WGS sequence"/>
</dbReference>
<evidence type="ECO:0000313" key="2">
    <source>
        <dbReference type="Proteomes" id="UP000190166"/>
    </source>
</evidence>
<dbReference type="STRING" id="393003.SAMN05660461_3419"/>
<protein>
    <submittedName>
        <fullName evidence="1">Helix-hairpin-helix motif-containing protein</fullName>
    </submittedName>
</protein>
<dbReference type="RefSeq" id="WP_079470693.1">
    <property type="nucleotide sequence ID" value="NZ_FUZZ01000002.1"/>
</dbReference>
<dbReference type="AlphaFoldDB" id="A0A1T5P195"/>
<dbReference type="InterPro" id="IPR010994">
    <property type="entry name" value="RuvA_2-like"/>
</dbReference>
<dbReference type="EMBL" id="FUZZ01000002">
    <property type="protein sequence ID" value="SKD06417.1"/>
    <property type="molecule type" value="Genomic_DNA"/>
</dbReference>
<gene>
    <name evidence="1" type="ORF">SAMN05660461_3419</name>
</gene>
<keyword evidence="2" id="KW-1185">Reference proteome</keyword>
<accession>A0A1T5P195</accession>
<organism evidence="1 2">
    <name type="scientific">Chitinophaga ginsengisegetis</name>
    <dbReference type="NCBI Taxonomy" id="393003"/>
    <lineage>
        <taxon>Bacteria</taxon>
        <taxon>Pseudomonadati</taxon>
        <taxon>Bacteroidota</taxon>
        <taxon>Chitinophagia</taxon>
        <taxon>Chitinophagales</taxon>
        <taxon>Chitinophagaceae</taxon>
        <taxon>Chitinophaga</taxon>
    </lineage>
</organism>
<dbReference type="SUPFAM" id="SSF47781">
    <property type="entry name" value="RuvA domain 2-like"/>
    <property type="match status" value="1"/>
</dbReference>
<name>A0A1T5P195_9BACT</name>
<reference evidence="1 2" key="1">
    <citation type="submission" date="2017-02" db="EMBL/GenBank/DDBJ databases">
        <authorList>
            <person name="Peterson S.W."/>
        </authorList>
    </citation>
    <scope>NUCLEOTIDE SEQUENCE [LARGE SCALE GENOMIC DNA]</scope>
    <source>
        <strain evidence="1 2">DSM 18108</strain>
    </source>
</reference>